<organism evidence="1 2">
    <name type="scientific">Clostridium butyricum</name>
    <dbReference type="NCBI Taxonomy" id="1492"/>
    <lineage>
        <taxon>Bacteria</taxon>
        <taxon>Bacillati</taxon>
        <taxon>Bacillota</taxon>
        <taxon>Clostridia</taxon>
        <taxon>Eubacteriales</taxon>
        <taxon>Clostridiaceae</taxon>
        <taxon>Clostridium</taxon>
    </lineage>
</organism>
<accession>A0AAP9RFU4</accession>
<evidence type="ECO:0000313" key="2">
    <source>
        <dbReference type="Proteomes" id="UP000515243"/>
    </source>
</evidence>
<dbReference type="EMBL" id="CP040626">
    <property type="protein sequence ID" value="QMW91779.1"/>
    <property type="molecule type" value="Genomic_DNA"/>
</dbReference>
<name>A0AAP9RFU4_CLOBU</name>
<dbReference type="AlphaFoldDB" id="A0AAP9RFU4"/>
<dbReference type="GeneID" id="92945019"/>
<evidence type="ECO:0008006" key="3">
    <source>
        <dbReference type="Google" id="ProtNLM"/>
    </source>
</evidence>
<protein>
    <recommendedName>
        <fullName evidence="3">Phage tail sheath protein</fullName>
    </recommendedName>
</protein>
<dbReference type="Proteomes" id="UP000515243">
    <property type="component" value="Chromosome 1"/>
</dbReference>
<sequence>MAYKHGLYGSLVASDESISTSKTVPIYIGTAPIHRVKKENRVINKPLLIRNSEQAQTKLGYRETDNFDEFTLSAVIFAHFSNNIKPIGPIVVIVLDTITNADNTTSTLEIINGVGTIVDNVIVDSIIITDKILGTDYELKYNESGQLEVSELEDGLGESISISYKKVETSKIKPENVIGSYEEETETRTGIQAIQDVYEELNIIPEILAAPGYSHIKEIEQALVKSTSRISDRWEAICYTDINSNEADSREKALKWKDANKYNSTCEKTCWPKFKTGNKELWGSIVAIVRKLQTDAENDGIPYESSSNKAIDIDSLIANGKQIRFGQEKANELNEKGITTAIYSGGKYVLWGPHMANYDYGSTTAVDEIFDVNIMMNKFLLNDFNYRNIDLIDKPMTRNDVDALIVSEQTILNSYVTAGQLLYGEISFNNKNNARSDMIQGDFTFDTLVTNTPPAKSITQRVKSTSKGIENLYTEEDE</sequence>
<dbReference type="RefSeq" id="WP_035762736.1">
    <property type="nucleotide sequence ID" value="NZ_AP019716.1"/>
</dbReference>
<gene>
    <name evidence="1" type="ORF">FF104_12610</name>
</gene>
<proteinExistence type="predicted"/>
<evidence type="ECO:0000313" key="1">
    <source>
        <dbReference type="EMBL" id="QMW91779.1"/>
    </source>
</evidence>
<reference evidence="1 2" key="1">
    <citation type="submission" date="2019-05" db="EMBL/GenBank/DDBJ databases">
        <authorList>
            <person name="Schori C."/>
            <person name="Ahrens C."/>
        </authorList>
    </citation>
    <scope>NUCLEOTIDE SEQUENCE [LARGE SCALE GENOMIC DNA]</scope>
    <source>
        <strain evidence="1 2">DSM 10702</strain>
    </source>
</reference>